<reference evidence="1 2" key="1">
    <citation type="journal article" date="2023" name="Sci. Data">
        <title>Genome assembly of the Korean intertidal mud-creeper Batillaria attramentaria.</title>
        <authorList>
            <person name="Patra A.K."/>
            <person name="Ho P.T."/>
            <person name="Jun S."/>
            <person name="Lee S.J."/>
            <person name="Kim Y."/>
            <person name="Won Y.J."/>
        </authorList>
    </citation>
    <scope>NUCLEOTIDE SEQUENCE [LARGE SCALE GENOMIC DNA]</scope>
    <source>
        <strain evidence="1">Wonlab-2016</strain>
    </source>
</reference>
<keyword evidence="2" id="KW-1185">Reference proteome</keyword>
<accession>A0ABD0KG44</accession>
<comment type="caution">
    <text evidence="1">The sequence shown here is derived from an EMBL/GenBank/DDBJ whole genome shotgun (WGS) entry which is preliminary data.</text>
</comment>
<name>A0ABD0KG44_9CAEN</name>
<protein>
    <submittedName>
        <fullName evidence="1">Uncharacterized protein</fullName>
    </submittedName>
</protein>
<dbReference type="EMBL" id="JACVVK020000183">
    <property type="protein sequence ID" value="KAK7486150.1"/>
    <property type="molecule type" value="Genomic_DNA"/>
</dbReference>
<proteinExistence type="predicted"/>
<evidence type="ECO:0000313" key="1">
    <source>
        <dbReference type="EMBL" id="KAK7486150.1"/>
    </source>
</evidence>
<gene>
    <name evidence="1" type="ORF">BaRGS_00022616</name>
</gene>
<evidence type="ECO:0000313" key="2">
    <source>
        <dbReference type="Proteomes" id="UP001519460"/>
    </source>
</evidence>
<sequence>MSTPWAGGSFTKRLGAPLTELAAVIGEGRARTLARAAAGCVAPVAHQSVSQDITIFPKHFPRRDVKVLSIVASFVRVGSSGFPSGDLMELWHVIMVAGRFGLDFSSYGRPSVKVYMFTQPLVMYPFGIVPQSPVCKRVYRHNDYAFFTRSPTRKMQSVASVPMLYCWATMDPSWRKRGLPRALSDDKDASIFTKWRIPLRI</sequence>
<dbReference type="AlphaFoldDB" id="A0ABD0KG44"/>
<organism evidence="1 2">
    <name type="scientific">Batillaria attramentaria</name>
    <dbReference type="NCBI Taxonomy" id="370345"/>
    <lineage>
        <taxon>Eukaryota</taxon>
        <taxon>Metazoa</taxon>
        <taxon>Spiralia</taxon>
        <taxon>Lophotrochozoa</taxon>
        <taxon>Mollusca</taxon>
        <taxon>Gastropoda</taxon>
        <taxon>Caenogastropoda</taxon>
        <taxon>Sorbeoconcha</taxon>
        <taxon>Cerithioidea</taxon>
        <taxon>Batillariidae</taxon>
        <taxon>Batillaria</taxon>
    </lineage>
</organism>
<dbReference type="Proteomes" id="UP001519460">
    <property type="component" value="Unassembled WGS sequence"/>
</dbReference>